<protein>
    <submittedName>
        <fullName evidence="3">Uncharacterized protein</fullName>
    </submittedName>
</protein>
<dbReference type="PANTHER" id="PTHR45642:SF82">
    <property type="entry name" value="GDSL-LIKE LIPASE_ACYLHYDROLASE SUPERFAMILY PROTEIN-RELATED"/>
    <property type="match status" value="1"/>
</dbReference>
<accession>A0AAP0GW66</accession>
<keyword evidence="2" id="KW-0732">Signal</keyword>
<proteinExistence type="inferred from homology"/>
<feature type="chain" id="PRO_5042910888" evidence="2">
    <location>
        <begin position="21"/>
        <end position="354"/>
    </location>
</feature>
<dbReference type="GO" id="GO:0016788">
    <property type="term" value="F:hydrolase activity, acting on ester bonds"/>
    <property type="evidence" value="ECO:0007669"/>
    <property type="project" value="InterPro"/>
</dbReference>
<keyword evidence="4" id="KW-1185">Reference proteome</keyword>
<comment type="caution">
    <text evidence="3">The sequence shown here is derived from an EMBL/GenBank/DDBJ whole genome shotgun (WGS) entry which is preliminary data.</text>
</comment>
<gene>
    <name evidence="3" type="ORF">SSX86_019916</name>
</gene>
<sequence length="354" mass="39530">MLSSIVVAILLCLFASVCLSGSAGRITLPNNVLVSAVLAFRDSYIDQGNNNYVNTIGKVNYHPYGEDFVGGIPTGRFSNGKTIPDFLVEALGVKDYVPPFLDPVISDKDLQTGVSFASGGSGLDPLTTKITTAIPMSVQLDLLKQYIERLKRNNNEEVANNTITNSLGVLVVSTNDLLYSFPLRRSQYDALAYSNMLVKLVLNFIQEVYTLGVRRMVVFSAPPIGCLPDVRSVDGGPQRRCGDKENNLAQLYNTILEQQLQFWTRSFPQSRVAFFDYYNPLINIIENPQKYGFDVVDKGCCETGKIEVLYLCNKLTPTCPDRSKYLFWDGFHITEKGYNIIVDQLIQDLMNSFF</sequence>
<dbReference type="InterPro" id="IPR036514">
    <property type="entry name" value="SGNH_hydro_sf"/>
</dbReference>
<dbReference type="AlphaFoldDB" id="A0AAP0GW66"/>
<comment type="similarity">
    <text evidence="1">Belongs to the 'GDSL' lipolytic enzyme family.</text>
</comment>
<dbReference type="InterPro" id="IPR050592">
    <property type="entry name" value="GDSL_lipolytic_enzyme"/>
</dbReference>
<dbReference type="Gene3D" id="3.40.50.1110">
    <property type="entry name" value="SGNH hydrolase"/>
    <property type="match status" value="1"/>
</dbReference>
<dbReference type="PANTHER" id="PTHR45642">
    <property type="entry name" value="GDSL ESTERASE/LIPASE EXL3"/>
    <property type="match status" value="1"/>
</dbReference>
<dbReference type="CDD" id="cd01837">
    <property type="entry name" value="SGNH_plant_lipase_like"/>
    <property type="match status" value="1"/>
</dbReference>
<dbReference type="Proteomes" id="UP001408789">
    <property type="component" value="Unassembled WGS sequence"/>
</dbReference>
<dbReference type="InterPro" id="IPR035669">
    <property type="entry name" value="SGNH_plant_lipase-like"/>
</dbReference>
<reference evidence="3 4" key="1">
    <citation type="submission" date="2024-04" db="EMBL/GenBank/DDBJ databases">
        <title>The reference genome of an endangered Asteraceae, Deinandra increscens subsp. villosa, native to the Central Coast of California.</title>
        <authorList>
            <person name="Guilliams M."/>
            <person name="Hasenstab-Lehman K."/>
            <person name="Meyer R."/>
            <person name="Mcevoy S."/>
        </authorList>
    </citation>
    <scope>NUCLEOTIDE SEQUENCE [LARGE SCALE GENOMIC DNA]</scope>
    <source>
        <tissue evidence="3">Leaf</tissue>
    </source>
</reference>
<dbReference type="SUPFAM" id="SSF52266">
    <property type="entry name" value="SGNH hydrolase"/>
    <property type="match status" value="1"/>
</dbReference>
<dbReference type="EMBL" id="JBCNJP010000019">
    <property type="protein sequence ID" value="KAK9062727.1"/>
    <property type="molecule type" value="Genomic_DNA"/>
</dbReference>
<evidence type="ECO:0000256" key="1">
    <source>
        <dbReference type="ARBA" id="ARBA00008668"/>
    </source>
</evidence>
<organism evidence="3 4">
    <name type="scientific">Deinandra increscens subsp. villosa</name>
    <dbReference type="NCBI Taxonomy" id="3103831"/>
    <lineage>
        <taxon>Eukaryota</taxon>
        <taxon>Viridiplantae</taxon>
        <taxon>Streptophyta</taxon>
        <taxon>Embryophyta</taxon>
        <taxon>Tracheophyta</taxon>
        <taxon>Spermatophyta</taxon>
        <taxon>Magnoliopsida</taxon>
        <taxon>eudicotyledons</taxon>
        <taxon>Gunneridae</taxon>
        <taxon>Pentapetalae</taxon>
        <taxon>asterids</taxon>
        <taxon>campanulids</taxon>
        <taxon>Asterales</taxon>
        <taxon>Asteraceae</taxon>
        <taxon>Asteroideae</taxon>
        <taxon>Heliantheae alliance</taxon>
        <taxon>Madieae</taxon>
        <taxon>Madiinae</taxon>
        <taxon>Deinandra</taxon>
    </lineage>
</organism>
<dbReference type="InterPro" id="IPR001087">
    <property type="entry name" value="GDSL"/>
</dbReference>
<dbReference type="Pfam" id="PF00657">
    <property type="entry name" value="Lipase_GDSL"/>
    <property type="match status" value="1"/>
</dbReference>
<evidence type="ECO:0000313" key="3">
    <source>
        <dbReference type="EMBL" id="KAK9062727.1"/>
    </source>
</evidence>
<feature type="signal peptide" evidence="2">
    <location>
        <begin position="1"/>
        <end position="20"/>
    </location>
</feature>
<evidence type="ECO:0000256" key="2">
    <source>
        <dbReference type="SAM" id="SignalP"/>
    </source>
</evidence>
<evidence type="ECO:0000313" key="4">
    <source>
        <dbReference type="Proteomes" id="UP001408789"/>
    </source>
</evidence>
<name>A0AAP0GW66_9ASTR</name>